<dbReference type="RefSeq" id="WP_184844224.1">
    <property type="nucleotide sequence ID" value="NZ_JACHMN010000003.1"/>
</dbReference>
<sequence>MTTAIPSLKFEGRILLLGCGSVSQCLQPLLLRHLDMDFTRLTVMDFEDNAKYVPDTLASGARYVREKITPENIHAVLGEQLGDGDLLINLSWNIDTGDIIEWCQDNGVLYVDTSVELWDPYAGQADSDPTTRTLYHRHMKLRERAATWRPNGPTAVVEHGANPGLVSHWTKVALADIATAMLTEPERLPQPLAPERAAALNEALENRDYAALAQHTGTKVIHISERDTQVSDKPKQVGEFVNTWSVEGFFEEGVAPAEMGWGTHEPELPAGAHEHPTGPKNQICLAQTGISTYVKSWVPLGGPIVGMVVRHGEAFTISDKLTVWDGDEAVYRPTVHYAYLPTDAAMNSLHECRMRGYELQTDQRIMNDEITEGRDELGVLLMGHDLNGWWVGSQLDIAETRELVQHQNATTLQVAASVLGAVYWIVANPTQGLCVPDDLDHEAVLAVANPYLGPTPSVHTTWTPADNGYDPFANYKSAANTDEPWAFGNFLLK</sequence>
<dbReference type="Gene3D" id="3.40.50.720">
    <property type="entry name" value="NAD(P)-binding Rossmann-like Domain"/>
    <property type="match status" value="1"/>
</dbReference>
<dbReference type="Proteomes" id="UP000587527">
    <property type="component" value="Unassembled WGS sequence"/>
</dbReference>
<dbReference type="InterPro" id="IPR032095">
    <property type="entry name" value="Sacchrp_dh-like_C"/>
</dbReference>
<evidence type="ECO:0000313" key="4">
    <source>
        <dbReference type="Proteomes" id="UP000587527"/>
    </source>
</evidence>
<name>A0A841C363_9ACTN</name>
<keyword evidence="3" id="KW-0808">Transferase</keyword>
<evidence type="ECO:0000259" key="1">
    <source>
        <dbReference type="Pfam" id="PF03435"/>
    </source>
</evidence>
<reference evidence="3 4" key="1">
    <citation type="submission" date="2020-08" db="EMBL/GenBank/DDBJ databases">
        <title>Sequencing the genomes of 1000 actinobacteria strains.</title>
        <authorList>
            <person name="Klenk H.-P."/>
        </authorList>
    </citation>
    <scope>NUCLEOTIDE SEQUENCE [LARGE SCALE GENOMIC DNA]</scope>
    <source>
        <strain evidence="3 4">DSM 45362</strain>
    </source>
</reference>
<dbReference type="AlphaFoldDB" id="A0A841C363"/>
<keyword evidence="4" id="KW-1185">Reference proteome</keyword>
<proteinExistence type="predicted"/>
<evidence type="ECO:0000313" key="3">
    <source>
        <dbReference type="EMBL" id="MBB5873281.1"/>
    </source>
</evidence>
<dbReference type="Gene3D" id="3.30.360.30">
    <property type="entry name" value="homospermidine synthase like"/>
    <property type="match status" value="1"/>
</dbReference>
<dbReference type="Pfam" id="PF16653">
    <property type="entry name" value="Sacchrp_dh_C"/>
    <property type="match status" value="1"/>
</dbReference>
<protein>
    <submittedName>
        <fullName evidence="3">Homospermidine synthase</fullName>
        <ecNumber evidence="3">2.5.1.44</ecNumber>
    </submittedName>
</protein>
<dbReference type="GO" id="GO:0047296">
    <property type="term" value="F:homospermidine synthase activity"/>
    <property type="evidence" value="ECO:0007669"/>
    <property type="project" value="UniProtKB-EC"/>
</dbReference>
<evidence type="ECO:0000259" key="2">
    <source>
        <dbReference type="Pfam" id="PF16653"/>
    </source>
</evidence>
<feature type="domain" description="Saccharopine dehydrogenase-like C-terminal" evidence="2">
    <location>
        <begin position="160"/>
        <end position="452"/>
    </location>
</feature>
<gene>
    <name evidence="3" type="ORF">F4553_006715</name>
</gene>
<dbReference type="InterPro" id="IPR005097">
    <property type="entry name" value="Sacchrp_dh_NADP-bd"/>
</dbReference>
<accession>A0A841C363</accession>
<feature type="domain" description="Saccharopine dehydrogenase NADP binding" evidence="1">
    <location>
        <begin position="14"/>
        <end position="156"/>
    </location>
</feature>
<dbReference type="InterPro" id="IPR023181">
    <property type="entry name" value="Homospermid_syn-like_C"/>
</dbReference>
<dbReference type="EMBL" id="JACHMN010000003">
    <property type="protein sequence ID" value="MBB5873281.1"/>
    <property type="molecule type" value="Genomic_DNA"/>
</dbReference>
<dbReference type="Pfam" id="PF03435">
    <property type="entry name" value="Sacchrp_dh_NADP"/>
    <property type="match status" value="1"/>
</dbReference>
<organism evidence="3 4">
    <name type="scientific">Allocatelliglobosispora scoriae</name>
    <dbReference type="NCBI Taxonomy" id="643052"/>
    <lineage>
        <taxon>Bacteria</taxon>
        <taxon>Bacillati</taxon>
        <taxon>Actinomycetota</taxon>
        <taxon>Actinomycetes</taxon>
        <taxon>Micromonosporales</taxon>
        <taxon>Micromonosporaceae</taxon>
        <taxon>Allocatelliglobosispora</taxon>
    </lineage>
</organism>
<comment type="caution">
    <text evidence="3">The sequence shown here is derived from an EMBL/GenBank/DDBJ whole genome shotgun (WGS) entry which is preliminary data.</text>
</comment>
<dbReference type="EC" id="2.5.1.44" evidence="3"/>